<evidence type="ECO:0000256" key="8">
    <source>
        <dbReference type="ARBA" id="ARBA00023136"/>
    </source>
</evidence>
<dbReference type="EMBL" id="JAZDWU010000009">
    <property type="protein sequence ID" value="KAK9991665.1"/>
    <property type="molecule type" value="Genomic_DNA"/>
</dbReference>
<dbReference type="GO" id="GO:0005484">
    <property type="term" value="F:SNAP receptor activity"/>
    <property type="evidence" value="ECO:0007669"/>
    <property type="project" value="InterPro"/>
</dbReference>
<dbReference type="AlphaFoldDB" id="A0AAW2C5K5"/>
<dbReference type="PANTHER" id="PTHR12825">
    <property type="entry name" value="BNIP1-RELATED"/>
    <property type="match status" value="1"/>
</dbReference>
<reference evidence="13 14" key="1">
    <citation type="submission" date="2024-01" db="EMBL/GenBank/DDBJ databases">
        <title>A telomere-to-telomere, gap-free genome of sweet tea (Lithocarpus litseifolius).</title>
        <authorList>
            <person name="Zhou J."/>
        </authorList>
    </citation>
    <scope>NUCLEOTIDE SEQUENCE [LARGE SCALE GENOMIC DNA]</scope>
    <source>
        <strain evidence="13">Zhou-2022a</strain>
        <tissue evidence="13">Leaf</tissue>
    </source>
</reference>
<evidence type="ECO:0000256" key="6">
    <source>
        <dbReference type="ARBA" id="ARBA00022989"/>
    </source>
</evidence>
<accession>A0AAW2C5K5</accession>
<evidence type="ECO:0000256" key="9">
    <source>
        <dbReference type="ARBA" id="ARBA00037934"/>
    </source>
</evidence>
<keyword evidence="7 10" id="KW-0175">Coiled coil</keyword>
<name>A0AAW2C5K5_9ROSI</name>
<feature type="transmembrane region" description="Helical" evidence="11">
    <location>
        <begin position="213"/>
        <end position="230"/>
    </location>
</feature>
<dbReference type="GO" id="GO:0005789">
    <property type="term" value="C:endoplasmic reticulum membrane"/>
    <property type="evidence" value="ECO:0007669"/>
    <property type="project" value="UniProtKB-SubCell"/>
</dbReference>
<dbReference type="InterPro" id="IPR005606">
    <property type="entry name" value="Sec20"/>
</dbReference>
<keyword evidence="4" id="KW-0256">Endoplasmic reticulum</keyword>
<evidence type="ECO:0000256" key="10">
    <source>
        <dbReference type="SAM" id="Coils"/>
    </source>
</evidence>
<keyword evidence="14" id="KW-1185">Reference proteome</keyword>
<evidence type="ECO:0000256" key="7">
    <source>
        <dbReference type="ARBA" id="ARBA00023054"/>
    </source>
</evidence>
<evidence type="ECO:0000256" key="3">
    <source>
        <dbReference type="ARBA" id="ARBA00022692"/>
    </source>
</evidence>
<keyword evidence="6 11" id="KW-1133">Transmembrane helix</keyword>
<proteinExistence type="inferred from homology"/>
<organism evidence="13 14">
    <name type="scientific">Lithocarpus litseifolius</name>
    <dbReference type="NCBI Taxonomy" id="425828"/>
    <lineage>
        <taxon>Eukaryota</taxon>
        <taxon>Viridiplantae</taxon>
        <taxon>Streptophyta</taxon>
        <taxon>Embryophyta</taxon>
        <taxon>Tracheophyta</taxon>
        <taxon>Spermatophyta</taxon>
        <taxon>Magnoliopsida</taxon>
        <taxon>eudicotyledons</taxon>
        <taxon>Gunneridae</taxon>
        <taxon>Pentapetalae</taxon>
        <taxon>rosids</taxon>
        <taxon>fabids</taxon>
        <taxon>Fagales</taxon>
        <taxon>Fagaceae</taxon>
        <taxon>Lithocarpus</taxon>
    </lineage>
</organism>
<comment type="similarity">
    <text evidence="9">Belongs to the SEC20 family.</text>
</comment>
<gene>
    <name evidence="13" type="ORF">SO802_026650</name>
</gene>
<comment type="subcellular location">
    <subcellularLocation>
        <location evidence="1">Endoplasmic reticulum membrane</location>
        <topology evidence="1">Single-pass type IV membrane protein</topology>
    </subcellularLocation>
</comment>
<keyword evidence="8 11" id="KW-0472">Membrane</keyword>
<dbReference type="InterPro" id="IPR056173">
    <property type="entry name" value="Sec20_C"/>
</dbReference>
<protein>
    <recommendedName>
        <fullName evidence="12">Sec20 C-terminal domain-containing protein</fullName>
    </recommendedName>
</protein>
<keyword evidence="5" id="KW-0931">ER-Golgi transport</keyword>
<evidence type="ECO:0000256" key="5">
    <source>
        <dbReference type="ARBA" id="ARBA00022892"/>
    </source>
</evidence>
<dbReference type="PANTHER" id="PTHR12825:SF0">
    <property type="entry name" value="VESICLE TRANSPORT PROTEIN SEC20"/>
    <property type="match status" value="1"/>
</dbReference>
<evidence type="ECO:0000256" key="1">
    <source>
        <dbReference type="ARBA" id="ARBA00004163"/>
    </source>
</evidence>
<evidence type="ECO:0000256" key="4">
    <source>
        <dbReference type="ARBA" id="ARBA00022824"/>
    </source>
</evidence>
<keyword evidence="2" id="KW-0813">Transport</keyword>
<evidence type="ECO:0000256" key="11">
    <source>
        <dbReference type="SAM" id="Phobius"/>
    </source>
</evidence>
<evidence type="ECO:0000313" key="13">
    <source>
        <dbReference type="EMBL" id="KAK9991665.1"/>
    </source>
</evidence>
<keyword evidence="3 11" id="KW-0812">Transmembrane</keyword>
<dbReference type="Pfam" id="PF03908">
    <property type="entry name" value="Sec20"/>
    <property type="match status" value="1"/>
</dbReference>
<dbReference type="GO" id="GO:0006890">
    <property type="term" value="P:retrograde vesicle-mediated transport, Golgi to endoplasmic reticulum"/>
    <property type="evidence" value="ECO:0007669"/>
    <property type="project" value="InterPro"/>
</dbReference>
<feature type="coiled-coil region" evidence="10">
    <location>
        <begin position="85"/>
        <end position="119"/>
    </location>
</feature>
<dbReference type="Proteomes" id="UP001459277">
    <property type="component" value="Unassembled WGS sequence"/>
</dbReference>
<feature type="domain" description="Sec20 C-terminal" evidence="12">
    <location>
        <begin position="143"/>
        <end position="233"/>
    </location>
</feature>
<evidence type="ECO:0000259" key="12">
    <source>
        <dbReference type="Pfam" id="PF03908"/>
    </source>
</evidence>
<sequence>MDKVVEAVETAKKEWDEAYSRAKEHIKAIEEYGKSREEQNSNSLPRLNGLAQDALALLSSLQFRLDLLAPQLPTDDQVQSATALLDSWKNESHNLRQSLRNANLQAKANMRKAAQEERELLLGGGGESTIRRRNLQTKAGMTSAAESITDSLRRTRQLMVQEVERSASTLMTVEESTGVLKKAESEYKGHRSLLMRTRNLLSTMQRQDVLDRVILAVGFFLFSCAVLYVVSKRFGILKLQQKVTAAIKAGMVGQAKIGDGAVANGKNDNAVHRVDAPLDRPMRDEL</sequence>
<evidence type="ECO:0000256" key="2">
    <source>
        <dbReference type="ARBA" id="ARBA00022448"/>
    </source>
</evidence>
<comment type="caution">
    <text evidence="13">The sequence shown here is derived from an EMBL/GenBank/DDBJ whole genome shotgun (WGS) entry which is preliminary data.</text>
</comment>
<dbReference type="GO" id="GO:0031201">
    <property type="term" value="C:SNARE complex"/>
    <property type="evidence" value="ECO:0007669"/>
    <property type="project" value="TreeGrafter"/>
</dbReference>
<evidence type="ECO:0000313" key="14">
    <source>
        <dbReference type="Proteomes" id="UP001459277"/>
    </source>
</evidence>